<keyword evidence="8" id="KW-1185">Reference proteome</keyword>
<keyword evidence="3 5" id="KW-0238">DNA-binding</keyword>
<dbReference type="SUPFAM" id="SSF48498">
    <property type="entry name" value="Tetracyclin repressor-like, C-terminal domain"/>
    <property type="match status" value="1"/>
</dbReference>
<comment type="caution">
    <text evidence="7">The sequence shown here is derived from an EMBL/GenBank/DDBJ whole genome shotgun (WGS) entry which is preliminary data.</text>
</comment>
<dbReference type="PANTHER" id="PTHR30055">
    <property type="entry name" value="HTH-TYPE TRANSCRIPTIONAL REGULATOR RUTR"/>
    <property type="match status" value="1"/>
</dbReference>
<dbReference type="Proteomes" id="UP001230156">
    <property type="component" value="Unassembled WGS sequence"/>
</dbReference>
<keyword evidence="1" id="KW-0678">Repressor</keyword>
<dbReference type="PROSITE" id="PS01081">
    <property type="entry name" value="HTH_TETR_1"/>
    <property type="match status" value="1"/>
</dbReference>
<dbReference type="InterPro" id="IPR009057">
    <property type="entry name" value="Homeodomain-like_sf"/>
</dbReference>
<dbReference type="Gene3D" id="1.10.357.10">
    <property type="entry name" value="Tetracycline Repressor, domain 2"/>
    <property type="match status" value="1"/>
</dbReference>
<dbReference type="PANTHER" id="PTHR30055:SF234">
    <property type="entry name" value="HTH-TYPE TRANSCRIPTIONAL REGULATOR BETI"/>
    <property type="match status" value="1"/>
</dbReference>
<name>A0ABU0YV64_9PROT</name>
<evidence type="ECO:0000313" key="8">
    <source>
        <dbReference type="Proteomes" id="UP001230156"/>
    </source>
</evidence>
<evidence type="ECO:0000313" key="7">
    <source>
        <dbReference type="EMBL" id="MDQ7251612.1"/>
    </source>
</evidence>
<dbReference type="RefSeq" id="WP_379962139.1">
    <property type="nucleotide sequence ID" value="NZ_JAUYVI010000014.1"/>
</dbReference>
<dbReference type="InterPro" id="IPR039538">
    <property type="entry name" value="BetI_C"/>
</dbReference>
<evidence type="ECO:0000256" key="5">
    <source>
        <dbReference type="PROSITE-ProRule" id="PRU00335"/>
    </source>
</evidence>
<keyword evidence="2" id="KW-0805">Transcription regulation</keyword>
<sequence length="207" mass="23317">MARDAIKEVRREQLIVATIDVIARKGFSELTLAEVAETAKLSTGIVNFYFKSKDVLLSATLAHMVGEYRRYWRANVAAATSPTAKLTAMLEGDFQRLVANRKTVTVWYAFWGETRWRPDFMTECQALSREFQAVASDLFRQLDTPDRDPMLIAKGFSAMSDGLWLDMLINPKETDRDTARRVVRAFLHGLYPEHFAADAAEASTSAA</sequence>
<dbReference type="Pfam" id="PF13977">
    <property type="entry name" value="TetR_C_6"/>
    <property type="match status" value="1"/>
</dbReference>
<evidence type="ECO:0000256" key="2">
    <source>
        <dbReference type="ARBA" id="ARBA00023015"/>
    </source>
</evidence>
<dbReference type="SUPFAM" id="SSF46689">
    <property type="entry name" value="Homeodomain-like"/>
    <property type="match status" value="1"/>
</dbReference>
<proteinExistence type="predicted"/>
<protein>
    <submittedName>
        <fullName evidence="7">Transcriptional regulator BetI</fullName>
    </submittedName>
</protein>
<feature type="DNA-binding region" description="H-T-H motif" evidence="5">
    <location>
        <begin position="31"/>
        <end position="50"/>
    </location>
</feature>
<dbReference type="InterPro" id="IPR036271">
    <property type="entry name" value="Tet_transcr_reg_TetR-rel_C_sf"/>
</dbReference>
<dbReference type="NCBIfam" id="NF001978">
    <property type="entry name" value="PRK00767.1"/>
    <property type="match status" value="1"/>
</dbReference>
<dbReference type="Pfam" id="PF00440">
    <property type="entry name" value="TetR_N"/>
    <property type="match status" value="1"/>
</dbReference>
<dbReference type="EMBL" id="JAUYVI010000014">
    <property type="protein sequence ID" value="MDQ7251612.1"/>
    <property type="molecule type" value="Genomic_DNA"/>
</dbReference>
<organism evidence="7 8">
    <name type="scientific">Dongia sedimenti</name>
    <dbReference type="NCBI Taxonomy" id="3064282"/>
    <lineage>
        <taxon>Bacteria</taxon>
        <taxon>Pseudomonadati</taxon>
        <taxon>Pseudomonadota</taxon>
        <taxon>Alphaproteobacteria</taxon>
        <taxon>Rhodospirillales</taxon>
        <taxon>Dongiaceae</taxon>
        <taxon>Dongia</taxon>
    </lineage>
</organism>
<evidence type="ECO:0000256" key="3">
    <source>
        <dbReference type="ARBA" id="ARBA00023125"/>
    </source>
</evidence>
<evidence type="ECO:0000256" key="4">
    <source>
        <dbReference type="ARBA" id="ARBA00023163"/>
    </source>
</evidence>
<dbReference type="InterPro" id="IPR001647">
    <property type="entry name" value="HTH_TetR"/>
</dbReference>
<keyword evidence="4" id="KW-0804">Transcription</keyword>
<feature type="domain" description="HTH tetR-type" evidence="6">
    <location>
        <begin position="8"/>
        <end position="68"/>
    </location>
</feature>
<dbReference type="InterPro" id="IPR023772">
    <property type="entry name" value="DNA-bd_HTH_TetR-type_CS"/>
</dbReference>
<evidence type="ECO:0000256" key="1">
    <source>
        <dbReference type="ARBA" id="ARBA00022491"/>
    </source>
</evidence>
<accession>A0ABU0YV64</accession>
<dbReference type="PROSITE" id="PS50977">
    <property type="entry name" value="HTH_TETR_2"/>
    <property type="match status" value="1"/>
</dbReference>
<reference evidence="8" key="1">
    <citation type="submission" date="2023-08" db="EMBL/GenBank/DDBJ databases">
        <title>Rhodospirillaceae gen. nov., a novel taxon isolated from the Yangtze River Yuezi River estuary sludge.</title>
        <authorList>
            <person name="Ruan L."/>
        </authorList>
    </citation>
    <scope>NUCLEOTIDE SEQUENCE [LARGE SCALE GENOMIC DNA]</scope>
    <source>
        <strain evidence="8">R-7</strain>
    </source>
</reference>
<dbReference type="InterPro" id="IPR050109">
    <property type="entry name" value="HTH-type_TetR-like_transc_reg"/>
</dbReference>
<gene>
    <name evidence="7" type="primary">betI</name>
    <name evidence="7" type="ORF">Q8A70_28250</name>
</gene>
<evidence type="ECO:0000259" key="6">
    <source>
        <dbReference type="PROSITE" id="PS50977"/>
    </source>
</evidence>